<evidence type="ECO:0000313" key="2">
    <source>
        <dbReference type="EMBL" id="RPA80433.1"/>
    </source>
</evidence>
<organism evidence="2 3">
    <name type="scientific">Ascobolus immersus RN42</name>
    <dbReference type="NCBI Taxonomy" id="1160509"/>
    <lineage>
        <taxon>Eukaryota</taxon>
        <taxon>Fungi</taxon>
        <taxon>Dikarya</taxon>
        <taxon>Ascomycota</taxon>
        <taxon>Pezizomycotina</taxon>
        <taxon>Pezizomycetes</taxon>
        <taxon>Pezizales</taxon>
        <taxon>Ascobolaceae</taxon>
        <taxon>Ascobolus</taxon>
    </lineage>
</organism>
<protein>
    <recommendedName>
        <fullName evidence="4">Ecp2 effector protein domain-containing protein</fullName>
    </recommendedName>
</protein>
<name>A0A3N4I2V7_ASCIM</name>
<dbReference type="AlphaFoldDB" id="A0A3N4I2V7"/>
<sequence>MLSTRTFAQLLLLASVIQASTTHSSHHHRVAARDVLSFDPKNPEYPPSIQITLSKVTTTTHPKYKKMFISDSKDKKSVRKLTPGKLTCETTWASPFIPHAIELVRHYDSHRFDKHYICPQTNKKGSHCTTLAVHGSAAVGICSKDNVELECDEVYELVRGIVRDCKGEGFGFGQEGIKVGGMYEFELDGGGEGRVIIFHAPVN</sequence>
<dbReference type="Proteomes" id="UP000275078">
    <property type="component" value="Unassembled WGS sequence"/>
</dbReference>
<evidence type="ECO:0000256" key="1">
    <source>
        <dbReference type="SAM" id="SignalP"/>
    </source>
</evidence>
<evidence type="ECO:0008006" key="4">
    <source>
        <dbReference type="Google" id="ProtNLM"/>
    </source>
</evidence>
<dbReference type="EMBL" id="ML119688">
    <property type="protein sequence ID" value="RPA80433.1"/>
    <property type="molecule type" value="Genomic_DNA"/>
</dbReference>
<reference evidence="2 3" key="1">
    <citation type="journal article" date="2018" name="Nat. Ecol. Evol.">
        <title>Pezizomycetes genomes reveal the molecular basis of ectomycorrhizal truffle lifestyle.</title>
        <authorList>
            <person name="Murat C."/>
            <person name="Payen T."/>
            <person name="Noel B."/>
            <person name="Kuo A."/>
            <person name="Morin E."/>
            <person name="Chen J."/>
            <person name="Kohler A."/>
            <person name="Krizsan K."/>
            <person name="Balestrini R."/>
            <person name="Da Silva C."/>
            <person name="Montanini B."/>
            <person name="Hainaut M."/>
            <person name="Levati E."/>
            <person name="Barry K.W."/>
            <person name="Belfiori B."/>
            <person name="Cichocki N."/>
            <person name="Clum A."/>
            <person name="Dockter R.B."/>
            <person name="Fauchery L."/>
            <person name="Guy J."/>
            <person name="Iotti M."/>
            <person name="Le Tacon F."/>
            <person name="Lindquist E.A."/>
            <person name="Lipzen A."/>
            <person name="Malagnac F."/>
            <person name="Mello A."/>
            <person name="Molinier V."/>
            <person name="Miyauchi S."/>
            <person name="Poulain J."/>
            <person name="Riccioni C."/>
            <person name="Rubini A."/>
            <person name="Sitrit Y."/>
            <person name="Splivallo R."/>
            <person name="Traeger S."/>
            <person name="Wang M."/>
            <person name="Zifcakova L."/>
            <person name="Wipf D."/>
            <person name="Zambonelli A."/>
            <person name="Paolocci F."/>
            <person name="Nowrousian M."/>
            <person name="Ottonello S."/>
            <person name="Baldrian P."/>
            <person name="Spatafora J.W."/>
            <person name="Henrissat B."/>
            <person name="Nagy L.G."/>
            <person name="Aury J.M."/>
            <person name="Wincker P."/>
            <person name="Grigoriev I.V."/>
            <person name="Bonfante P."/>
            <person name="Martin F.M."/>
        </authorList>
    </citation>
    <scope>NUCLEOTIDE SEQUENCE [LARGE SCALE GENOMIC DNA]</scope>
    <source>
        <strain evidence="2 3">RN42</strain>
    </source>
</reference>
<dbReference type="OrthoDB" id="4233498at2759"/>
<gene>
    <name evidence="2" type="ORF">BJ508DRAFT_327338</name>
</gene>
<feature type="signal peptide" evidence="1">
    <location>
        <begin position="1"/>
        <end position="19"/>
    </location>
</feature>
<keyword evidence="3" id="KW-1185">Reference proteome</keyword>
<proteinExistence type="predicted"/>
<feature type="chain" id="PRO_5018037401" description="Ecp2 effector protein domain-containing protein" evidence="1">
    <location>
        <begin position="20"/>
        <end position="203"/>
    </location>
</feature>
<keyword evidence="1" id="KW-0732">Signal</keyword>
<evidence type="ECO:0000313" key="3">
    <source>
        <dbReference type="Proteomes" id="UP000275078"/>
    </source>
</evidence>
<accession>A0A3N4I2V7</accession>